<reference evidence="2" key="1">
    <citation type="journal article" date="2024" name="Proc. Natl. Acad. Sci. U.S.A.">
        <title>Extraordinary preservation of gene collinearity over three hundred million years revealed in homosporous lycophytes.</title>
        <authorList>
            <person name="Li C."/>
            <person name="Wickell D."/>
            <person name="Kuo L.Y."/>
            <person name="Chen X."/>
            <person name="Nie B."/>
            <person name="Liao X."/>
            <person name="Peng D."/>
            <person name="Ji J."/>
            <person name="Jenkins J."/>
            <person name="Williams M."/>
            <person name="Shu S."/>
            <person name="Plott C."/>
            <person name="Barry K."/>
            <person name="Rajasekar S."/>
            <person name="Grimwood J."/>
            <person name="Han X."/>
            <person name="Sun S."/>
            <person name="Hou Z."/>
            <person name="He W."/>
            <person name="Dai G."/>
            <person name="Sun C."/>
            <person name="Schmutz J."/>
            <person name="Leebens-Mack J.H."/>
            <person name="Li F.W."/>
            <person name="Wang L."/>
        </authorList>
    </citation>
    <scope>NUCLEOTIDE SEQUENCE [LARGE SCALE GENOMIC DNA]</scope>
    <source>
        <strain evidence="2">cv. PW_Plant_1</strain>
    </source>
</reference>
<evidence type="ECO:0000313" key="2">
    <source>
        <dbReference type="Proteomes" id="UP001162992"/>
    </source>
</evidence>
<sequence>MAACFRGSRYRWILYQGISSKKRFHLGSASIFSGNAPLLKELSSIAVISNTFPSAGLASSHPCSLYYNSKSDLQLRRAEIYPPYLLMQQVRGLSMGNSVTESRSMSEVQHSLNLDTMNKGNNLDANQSIQHSVAGSKEISNARSKNQLATLNHGFTFGQLFSKYNTSINKLQGSTIQCSVQRLPRDMVLVDTGLKTPMTFFKHELALPENKQQAKLKFGIQAVEEYDEPKLLMPKILEKKIRRKQIWTELHNIWQNKGMVEGTILNNVKGGFAVGLGGFVAFMPRSLRRGKKLKKTTFRILTMKEANLNIVLREVQTEKKLMTWSKLFSMRKNAQPVEGFVLQRISDGYLVRIAGHDAFLPHAYRRSRRLETKFHIVSMNARNMKIIVREAGGITPSSLFQAP</sequence>
<keyword evidence="2" id="KW-1185">Reference proteome</keyword>
<accession>A0ACC2DBE0</accession>
<gene>
    <name evidence="1" type="ORF">O6H91_06G019300</name>
</gene>
<name>A0ACC2DBE0_DIPCM</name>
<organism evidence="1 2">
    <name type="scientific">Diphasiastrum complanatum</name>
    <name type="common">Issler's clubmoss</name>
    <name type="synonym">Lycopodium complanatum</name>
    <dbReference type="NCBI Taxonomy" id="34168"/>
    <lineage>
        <taxon>Eukaryota</taxon>
        <taxon>Viridiplantae</taxon>
        <taxon>Streptophyta</taxon>
        <taxon>Embryophyta</taxon>
        <taxon>Tracheophyta</taxon>
        <taxon>Lycopodiopsida</taxon>
        <taxon>Lycopodiales</taxon>
        <taxon>Lycopodiaceae</taxon>
        <taxon>Lycopodioideae</taxon>
        <taxon>Diphasiastrum</taxon>
    </lineage>
</organism>
<dbReference type="Proteomes" id="UP001162992">
    <property type="component" value="Chromosome 6"/>
</dbReference>
<dbReference type="EMBL" id="CM055097">
    <property type="protein sequence ID" value="KAJ7551538.1"/>
    <property type="molecule type" value="Genomic_DNA"/>
</dbReference>
<protein>
    <submittedName>
        <fullName evidence="1">Uncharacterized protein</fullName>
    </submittedName>
</protein>
<proteinExistence type="predicted"/>
<evidence type="ECO:0000313" key="1">
    <source>
        <dbReference type="EMBL" id="KAJ7551538.1"/>
    </source>
</evidence>
<comment type="caution">
    <text evidence="1">The sequence shown here is derived from an EMBL/GenBank/DDBJ whole genome shotgun (WGS) entry which is preliminary data.</text>
</comment>